<accession>A0AAD7SIA8</accession>
<feature type="region of interest" description="Disordered" evidence="1">
    <location>
        <begin position="21"/>
        <end position="49"/>
    </location>
</feature>
<evidence type="ECO:0000313" key="3">
    <source>
        <dbReference type="Proteomes" id="UP001221898"/>
    </source>
</evidence>
<evidence type="ECO:0000256" key="1">
    <source>
        <dbReference type="SAM" id="MobiDB-lite"/>
    </source>
</evidence>
<dbReference type="Proteomes" id="UP001221898">
    <property type="component" value="Unassembled WGS sequence"/>
</dbReference>
<sequence length="185" mass="19970">MSHGYCVTFCSVPPSAPAAIRSRSGLPPQARWSEHSEAAKANRNLPTNPRFSRSTIASLYWNRGCDATAEIALPKGLQLEESGELAGPSSHRSRRRIHWAAVAKDPRCDGNGIGRQRRHCARPHPHATTTPRRCQLSLVPHASSRPQLPPTAHSPSRCVPGAFQRPASHCAGLCGPARLLCKAAV</sequence>
<reference evidence="2" key="1">
    <citation type="journal article" date="2023" name="Science">
        <title>Genome structures resolve the early diversification of teleost fishes.</title>
        <authorList>
            <person name="Parey E."/>
            <person name="Louis A."/>
            <person name="Montfort J."/>
            <person name="Bouchez O."/>
            <person name="Roques C."/>
            <person name="Iampietro C."/>
            <person name="Lluch J."/>
            <person name="Castinel A."/>
            <person name="Donnadieu C."/>
            <person name="Desvignes T."/>
            <person name="Floi Bucao C."/>
            <person name="Jouanno E."/>
            <person name="Wen M."/>
            <person name="Mejri S."/>
            <person name="Dirks R."/>
            <person name="Jansen H."/>
            <person name="Henkel C."/>
            <person name="Chen W.J."/>
            <person name="Zahm M."/>
            <person name="Cabau C."/>
            <person name="Klopp C."/>
            <person name="Thompson A.W."/>
            <person name="Robinson-Rechavi M."/>
            <person name="Braasch I."/>
            <person name="Lecointre G."/>
            <person name="Bobe J."/>
            <person name="Postlethwait J.H."/>
            <person name="Berthelot C."/>
            <person name="Roest Crollius H."/>
            <person name="Guiguen Y."/>
        </authorList>
    </citation>
    <scope>NUCLEOTIDE SEQUENCE</scope>
    <source>
        <strain evidence="2">NC1722</strain>
    </source>
</reference>
<gene>
    <name evidence="2" type="ORF">AAFF_G00360420</name>
</gene>
<organism evidence="2 3">
    <name type="scientific">Aldrovandia affinis</name>
    <dbReference type="NCBI Taxonomy" id="143900"/>
    <lineage>
        <taxon>Eukaryota</taxon>
        <taxon>Metazoa</taxon>
        <taxon>Chordata</taxon>
        <taxon>Craniata</taxon>
        <taxon>Vertebrata</taxon>
        <taxon>Euteleostomi</taxon>
        <taxon>Actinopterygii</taxon>
        <taxon>Neopterygii</taxon>
        <taxon>Teleostei</taxon>
        <taxon>Notacanthiformes</taxon>
        <taxon>Halosauridae</taxon>
        <taxon>Aldrovandia</taxon>
    </lineage>
</organism>
<dbReference type="AlphaFoldDB" id="A0AAD7SIA8"/>
<keyword evidence="3" id="KW-1185">Reference proteome</keyword>
<comment type="caution">
    <text evidence="2">The sequence shown here is derived from an EMBL/GenBank/DDBJ whole genome shotgun (WGS) entry which is preliminary data.</text>
</comment>
<dbReference type="EMBL" id="JAINUG010000060">
    <property type="protein sequence ID" value="KAJ8403126.1"/>
    <property type="molecule type" value="Genomic_DNA"/>
</dbReference>
<name>A0AAD7SIA8_9TELE</name>
<proteinExistence type="predicted"/>
<evidence type="ECO:0000313" key="2">
    <source>
        <dbReference type="EMBL" id="KAJ8403126.1"/>
    </source>
</evidence>
<protein>
    <submittedName>
        <fullName evidence="2">Uncharacterized protein</fullName>
    </submittedName>
</protein>